<feature type="transmembrane region" description="Helical" evidence="2">
    <location>
        <begin position="198"/>
        <end position="214"/>
    </location>
</feature>
<evidence type="ECO:0000256" key="2">
    <source>
        <dbReference type="SAM" id="Phobius"/>
    </source>
</evidence>
<feature type="region of interest" description="Disordered" evidence="1">
    <location>
        <begin position="228"/>
        <end position="253"/>
    </location>
</feature>
<evidence type="ECO:0000313" key="4">
    <source>
        <dbReference type="Proteomes" id="UP001527866"/>
    </source>
</evidence>
<feature type="transmembrane region" description="Helical" evidence="2">
    <location>
        <begin position="166"/>
        <end position="192"/>
    </location>
</feature>
<accession>A0ABT4U7J5</accession>
<keyword evidence="2" id="KW-1133">Transmembrane helix</keyword>
<evidence type="ECO:0000256" key="1">
    <source>
        <dbReference type="SAM" id="MobiDB-lite"/>
    </source>
</evidence>
<sequence length="425" mass="43195">MFQFRDVHGSLTLVQRGSRLAVGAVLGVLGLLLVHGVVLARYAEFYRTLGVGLGEVPVGYGEFVAATAEAVVVAATVVVVLVAAYAAGAALIAPVPSRALVAPTAALTTLIYLAGMVAVVYGAAYAALLTRLPEGAIDLVATLAAAVVGLGWLGSAARLIRRDNAYAYLSGCAIGGAAAAVAAAPAVALRVWLLPQPWPLLLFFTGAAATFAVLRRWARGRTAVAATVPGGGDGGTDGGGAGGDDGVGEGEDSATARPRDLLMRLLHDLVPFSDPRDLSSRVPGAQARRTVVALLVGVGLLGLLGLGGYILAAGSAVNAGLAVREYGYLPPERSALALPRTIRPVQVSPVGAGTDPAGICAAPERAATLIGREDGAAWLLLRPVEDDAFPPEVVPVSTDDYVVRLRPDSGLGSDPWTEPVCVPEG</sequence>
<keyword evidence="2" id="KW-0812">Transmembrane</keyword>
<evidence type="ECO:0008006" key="5">
    <source>
        <dbReference type="Google" id="ProtNLM"/>
    </source>
</evidence>
<keyword evidence="4" id="KW-1185">Reference proteome</keyword>
<gene>
    <name evidence="3" type="ORF">O4J56_16900</name>
</gene>
<feature type="transmembrane region" description="Helical" evidence="2">
    <location>
        <begin position="99"/>
        <end position="124"/>
    </location>
</feature>
<dbReference type="EMBL" id="JAQFWQ010000047">
    <property type="protein sequence ID" value="MDA2812322.1"/>
    <property type="molecule type" value="Genomic_DNA"/>
</dbReference>
<feature type="transmembrane region" description="Helical" evidence="2">
    <location>
        <begin position="291"/>
        <end position="312"/>
    </location>
</feature>
<keyword evidence="2" id="KW-0472">Membrane</keyword>
<organism evidence="3 4">
    <name type="scientific">Nocardiopsis endophytica</name>
    <dbReference type="NCBI Taxonomy" id="3018445"/>
    <lineage>
        <taxon>Bacteria</taxon>
        <taxon>Bacillati</taxon>
        <taxon>Actinomycetota</taxon>
        <taxon>Actinomycetes</taxon>
        <taxon>Streptosporangiales</taxon>
        <taxon>Nocardiopsidaceae</taxon>
        <taxon>Nocardiopsis</taxon>
    </lineage>
</organism>
<name>A0ABT4U7J5_9ACTN</name>
<feature type="transmembrane region" description="Helical" evidence="2">
    <location>
        <begin position="63"/>
        <end position="87"/>
    </location>
</feature>
<reference evidence="3 4" key="1">
    <citation type="submission" date="2023-01" db="EMBL/GenBank/DDBJ databases">
        <title>Draft genome sequence of Nocardiopsis sp. RSe5-2 isolated from halophytes.</title>
        <authorList>
            <person name="Duangmal K."/>
            <person name="Chantavorakit T."/>
        </authorList>
    </citation>
    <scope>NUCLEOTIDE SEQUENCE [LARGE SCALE GENOMIC DNA]</scope>
    <source>
        <strain evidence="3 4">RSe5-2</strain>
    </source>
</reference>
<proteinExistence type="predicted"/>
<comment type="caution">
    <text evidence="3">The sequence shown here is derived from an EMBL/GenBank/DDBJ whole genome shotgun (WGS) entry which is preliminary data.</text>
</comment>
<protein>
    <recommendedName>
        <fullName evidence="5">ABC transporter permease</fullName>
    </recommendedName>
</protein>
<feature type="compositionally biased region" description="Gly residues" evidence="1">
    <location>
        <begin position="229"/>
        <end position="245"/>
    </location>
</feature>
<feature type="transmembrane region" description="Helical" evidence="2">
    <location>
        <begin position="136"/>
        <end position="154"/>
    </location>
</feature>
<dbReference type="Proteomes" id="UP001527866">
    <property type="component" value="Unassembled WGS sequence"/>
</dbReference>
<feature type="transmembrane region" description="Helical" evidence="2">
    <location>
        <begin position="20"/>
        <end position="43"/>
    </location>
</feature>
<evidence type="ECO:0000313" key="3">
    <source>
        <dbReference type="EMBL" id="MDA2812322.1"/>
    </source>
</evidence>